<dbReference type="CDD" id="cd00241">
    <property type="entry name" value="DOMON_like"/>
    <property type="match status" value="1"/>
</dbReference>
<dbReference type="PANTHER" id="PTHR36044">
    <property type="entry name" value="HEME BINDING PROTEIN"/>
    <property type="match status" value="1"/>
</dbReference>
<dbReference type="InterPro" id="IPR019020">
    <property type="entry name" value="Cyt-c552/DMSO_Rdtase_haem-bd"/>
</dbReference>
<evidence type="ECO:0000256" key="1">
    <source>
        <dbReference type="ARBA" id="ARBA00022448"/>
    </source>
</evidence>
<keyword evidence="6" id="KW-0472">Membrane</keyword>
<evidence type="ECO:0000256" key="6">
    <source>
        <dbReference type="SAM" id="Phobius"/>
    </source>
</evidence>
<dbReference type="GO" id="GO:0046872">
    <property type="term" value="F:metal ion binding"/>
    <property type="evidence" value="ECO:0007669"/>
    <property type="project" value="UniProtKB-KW"/>
</dbReference>
<evidence type="ECO:0000256" key="5">
    <source>
        <dbReference type="ARBA" id="ARBA00023004"/>
    </source>
</evidence>
<name>A0ABD1TMR5_9LAMI</name>
<feature type="transmembrane region" description="Helical" evidence="6">
    <location>
        <begin position="327"/>
        <end position="350"/>
    </location>
</feature>
<comment type="caution">
    <text evidence="9">The sequence shown here is derived from an EMBL/GenBank/DDBJ whole genome shotgun (WGS) entry which is preliminary data.</text>
</comment>
<evidence type="ECO:0000313" key="9">
    <source>
        <dbReference type="EMBL" id="KAL2514032.1"/>
    </source>
</evidence>
<feature type="domain" description="Cytochrome c-552/DMSO reductase-like haem-binding" evidence="8">
    <location>
        <begin position="59"/>
        <end position="299"/>
    </location>
</feature>
<dbReference type="Gene3D" id="2.60.40.1190">
    <property type="match status" value="1"/>
</dbReference>
<dbReference type="Pfam" id="PF09459">
    <property type="entry name" value="EB_dh"/>
    <property type="match status" value="1"/>
</dbReference>
<dbReference type="SMART" id="SM00887">
    <property type="entry name" value="EB_dh"/>
    <property type="match status" value="1"/>
</dbReference>
<dbReference type="AlphaFoldDB" id="A0ABD1TMR5"/>
<keyword evidence="6" id="KW-0812">Transmembrane</keyword>
<evidence type="ECO:0000256" key="7">
    <source>
        <dbReference type="SAM" id="SignalP"/>
    </source>
</evidence>
<gene>
    <name evidence="9" type="ORF">Fot_28003</name>
</gene>
<feature type="signal peptide" evidence="7">
    <location>
        <begin position="1"/>
        <end position="21"/>
    </location>
</feature>
<evidence type="ECO:0000256" key="4">
    <source>
        <dbReference type="ARBA" id="ARBA00022982"/>
    </source>
</evidence>
<reference evidence="10" key="1">
    <citation type="submission" date="2024-07" db="EMBL/GenBank/DDBJ databases">
        <title>Two chromosome-level genome assemblies of Korean endemic species Abeliophyllum distichum and Forsythia ovata (Oleaceae).</title>
        <authorList>
            <person name="Jang H."/>
        </authorList>
    </citation>
    <scope>NUCLEOTIDE SEQUENCE [LARGE SCALE GENOMIC DNA]</scope>
</reference>
<protein>
    <submittedName>
        <fullName evidence="9">Heme binding</fullName>
    </submittedName>
</protein>
<keyword evidence="2" id="KW-0349">Heme</keyword>
<evidence type="ECO:0000313" key="10">
    <source>
        <dbReference type="Proteomes" id="UP001604277"/>
    </source>
</evidence>
<sequence>MSLLLHLQLFLFCLAFLGSRQLQFVASHQESGDWHCEPDEEARIVAEFKPGFVTLDGHAQDWADIDGFDFPLRPALDPDEDKEYKAGKMTVKALHDGNDVYFMLQVDGDYVYSKGDNYKCPSVALMFQVGESASYHNMGGCKESPDKCNNKSCRGYEVDIMHFSIGNSIPGRLYGGNPIKGDGNNDNRIGLVDMYAWNPHCRNLDGVGSSGNESTALNDWKGAWWHSSFTTHSGYVEEDSPYTSSDQKGTYYFEFTRPMRTMDRLQQDVQFTIGQSSKFSAAFWYPVDGNPWHGSGHYTVSCDWVPLDVTPGSSTQVKVASGSSWDAAAGFAFLISIVAFCVSIFVGYWVSKTKNAISFTPIDRL</sequence>
<accession>A0ABD1TMR5</accession>
<proteinExistence type="predicted"/>
<organism evidence="9 10">
    <name type="scientific">Forsythia ovata</name>
    <dbReference type="NCBI Taxonomy" id="205694"/>
    <lineage>
        <taxon>Eukaryota</taxon>
        <taxon>Viridiplantae</taxon>
        <taxon>Streptophyta</taxon>
        <taxon>Embryophyta</taxon>
        <taxon>Tracheophyta</taxon>
        <taxon>Spermatophyta</taxon>
        <taxon>Magnoliopsida</taxon>
        <taxon>eudicotyledons</taxon>
        <taxon>Gunneridae</taxon>
        <taxon>Pentapetalae</taxon>
        <taxon>asterids</taxon>
        <taxon>lamiids</taxon>
        <taxon>Lamiales</taxon>
        <taxon>Oleaceae</taxon>
        <taxon>Forsythieae</taxon>
        <taxon>Forsythia</taxon>
    </lineage>
</organism>
<keyword evidence="7" id="KW-0732">Signal</keyword>
<feature type="chain" id="PRO_5044830529" evidence="7">
    <location>
        <begin position="22"/>
        <end position="365"/>
    </location>
</feature>
<keyword evidence="3" id="KW-0479">Metal-binding</keyword>
<evidence type="ECO:0000256" key="3">
    <source>
        <dbReference type="ARBA" id="ARBA00022723"/>
    </source>
</evidence>
<keyword evidence="1" id="KW-0813">Transport</keyword>
<keyword evidence="4" id="KW-0249">Electron transport</keyword>
<evidence type="ECO:0000259" key="8">
    <source>
        <dbReference type="SMART" id="SM00887"/>
    </source>
</evidence>
<dbReference type="EMBL" id="JBFOLJ010000008">
    <property type="protein sequence ID" value="KAL2514032.1"/>
    <property type="molecule type" value="Genomic_DNA"/>
</dbReference>
<keyword evidence="6" id="KW-1133">Transmembrane helix</keyword>
<keyword evidence="10" id="KW-1185">Reference proteome</keyword>
<dbReference type="PANTHER" id="PTHR36044:SF1">
    <property type="entry name" value="HEME BINDING PROTEIN"/>
    <property type="match status" value="1"/>
</dbReference>
<evidence type="ECO:0000256" key="2">
    <source>
        <dbReference type="ARBA" id="ARBA00022617"/>
    </source>
</evidence>
<keyword evidence="5" id="KW-0408">Iron</keyword>
<dbReference type="Proteomes" id="UP001604277">
    <property type="component" value="Unassembled WGS sequence"/>
</dbReference>